<proteinExistence type="inferred from homology"/>
<name>A0A1D3TWE9_9FIRM</name>
<keyword evidence="3" id="KW-0805">Transcription regulation</keyword>
<evidence type="ECO:0000256" key="5">
    <source>
        <dbReference type="ARBA" id="ARBA00023163"/>
    </source>
</evidence>
<dbReference type="InterPro" id="IPR018062">
    <property type="entry name" value="HTH_AraC-typ_CS"/>
</dbReference>
<protein>
    <submittedName>
        <fullName evidence="8">Beta-xylosidase</fullName>
    </submittedName>
</protein>
<dbReference type="SUPFAM" id="SSF51445">
    <property type="entry name" value="(Trans)glycosidases"/>
    <property type="match status" value="1"/>
</dbReference>
<dbReference type="Gene3D" id="2.60.40.1500">
    <property type="entry name" value="Glycosyl hydrolase domain, family 39"/>
    <property type="match status" value="1"/>
</dbReference>
<dbReference type="PROSITE" id="PS01124">
    <property type="entry name" value="HTH_ARAC_FAMILY_2"/>
    <property type="match status" value="1"/>
</dbReference>
<dbReference type="SUPFAM" id="SSF46689">
    <property type="entry name" value="Homeodomain-like"/>
    <property type="match status" value="1"/>
</dbReference>
<evidence type="ECO:0000256" key="2">
    <source>
        <dbReference type="ARBA" id="ARBA00022801"/>
    </source>
</evidence>
<comment type="similarity">
    <text evidence="1">Belongs to the glycosyl hydrolase 39 family.</text>
</comment>
<evidence type="ECO:0000256" key="1">
    <source>
        <dbReference type="ARBA" id="ARBA00008875"/>
    </source>
</evidence>
<dbReference type="EMBL" id="FMKA01000022">
    <property type="protein sequence ID" value="SCP98530.1"/>
    <property type="molecule type" value="Genomic_DNA"/>
</dbReference>
<keyword evidence="5" id="KW-0804">Transcription</keyword>
<dbReference type="GO" id="GO:0043565">
    <property type="term" value="F:sequence-specific DNA binding"/>
    <property type="evidence" value="ECO:0007669"/>
    <property type="project" value="InterPro"/>
</dbReference>
<feature type="domain" description="HTH araC/xylS-type" evidence="7">
    <location>
        <begin position="165"/>
        <end position="263"/>
    </location>
</feature>
<dbReference type="GO" id="GO:0016798">
    <property type="term" value="F:hydrolase activity, acting on glycosyl bonds"/>
    <property type="evidence" value="ECO:0007669"/>
    <property type="project" value="UniProtKB-KW"/>
</dbReference>
<accession>A0A1D3TWE9</accession>
<evidence type="ECO:0000313" key="9">
    <source>
        <dbReference type="Proteomes" id="UP000199315"/>
    </source>
</evidence>
<dbReference type="AlphaFoldDB" id="A0A1D3TWE9"/>
<evidence type="ECO:0000256" key="6">
    <source>
        <dbReference type="ARBA" id="ARBA00023295"/>
    </source>
</evidence>
<reference evidence="8 9" key="1">
    <citation type="submission" date="2016-09" db="EMBL/GenBank/DDBJ databases">
        <authorList>
            <person name="Capua I."/>
            <person name="De Benedictis P."/>
            <person name="Joannis T."/>
            <person name="Lombin L.H."/>
            <person name="Cattoli G."/>
        </authorList>
    </citation>
    <scope>NUCLEOTIDE SEQUENCE [LARGE SCALE GENOMIC DNA]</scope>
    <source>
        <strain evidence="8 9">GluBS11</strain>
    </source>
</reference>
<keyword evidence="2" id="KW-0378">Hydrolase</keyword>
<dbReference type="InterPro" id="IPR017853">
    <property type="entry name" value="GH"/>
</dbReference>
<organism evidence="8 9">
    <name type="scientific">Anaerobium acetethylicum</name>
    <dbReference type="NCBI Taxonomy" id="1619234"/>
    <lineage>
        <taxon>Bacteria</taxon>
        <taxon>Bacillati</taxon>
        <taxon>Bacillota</taxon>
        <taxon>Clostridia</taxon>
        <taxon>Lachnospirales</taxon>
        <taxon>Lachnospiraceae</taxon>
        <taxon>Anaerobium</taxon>
    </lineage>
</organism>
<dbReference type="PANTHER" id="PTHR43280:SF2">
    <property type="entry name" value="HTH-TYPE TRANSCRIPTIONAL REGULATOR EXSA"/>
    <property type="match status" value="1"/>
</dbReference>
<dbReference type="CDD" id="cd02208">
    <property type="entry name" value="cupin_RmlC-like"/>
    <property type="match status" value="1"/>
</dbReference>
<evidence type="ECO:0000313" key="8">
    <source>
        <dbReference type="EMBL" id="SCP98530.1"/>
    </source>
</evidence>
<evidence type="ECO:0000259" key="7">
    <source>
        <dbReference type="PROSITE" id="PS01124"/>
    </source>
</evidence>
<dbReference type="PROSITE" id="PS00041">
    <property type="entry name" value="HTH_ARAC_FAMILY_1"/>
    <property type="match status" value="1"/>
</dbReference>
<dbReference type="Proteomes" id="UP000199315">
    <property type="component" value="Unassembled WGS sequence"/>
</dbReference>
<dbReference type="InterPro" id="IPR018060">
    <property type="entry name" value="HTH_AraC"/>
</dbReference>
<dbReference type="SUPFAM" id="SSF51011">
    <property type="entry name" value="Glycosyl hydrolase domain"/>
    <property type="match status" value="1"/>
</dbReference>
<keyword evidence="9" id="KW-1185">Reference proteome</keyword>
<keyword evidence="4" id="KW-0238">DNA-binding</keyword>
<sequence>MYLFSHVATSIDMGFLTIKRFLQYSSDQYHFRMILNGTISMEDADGKYILEKDDIILIHPGIRYKFDSISDNQILDVSLTCSLFESMIRPGCQVVCNSSIGRKSDYAKLKNLLTDMIMAYQKEDNNLQMCSLLYALIDCVNEYLLVPISSENSSSNELHHAERIAKISNYINTNYILPLNQQTLADHMFLTPQYLSKFIRQNFGMTFSRYLNQVRLEHALEELKETDHSVTTIAFNNGFASTTAFNKVFREFYNTTPSAYRQNIMKPSDSSDTAPYKQETDLKSLFSPVIDAKQSGSGVHLITMDTARREPMKSPWLQILNVGLAQNVLSHNFYEIFLECQSRFHFQYARFQNVFSEKIFYRIPDMAVYDFTNFDDIINLFYRNDICPFIELGNKPDKTSYDLEQEHSVEDPVKASAALSYRLDALEALLKHSINRFGLDYVSRWKFELWSEQDEYLVPLETPEEYLDKFLSYKAVIKKYLPTAWLGGPGFNTSGSIENFLAILNAFVRKKTVPDFISIYLFPYEPNMNTGPKDRTDDTHFQIISPDPNRFRRTFQHMKGLIRQTFPARLPLYVTECNSNLSPEVFVPNSAFQAAFICKNMLDLLHDADGIGYWIFTDISNEFVDPRPNNTAGIGLIDNYGIKKPSYFAYEFLSRLGNELISQGPGHIMTSSYDNQYQLLAYNYVHYNKYYCINCREKISFWNTYTVFSEAEPNNLQFELTNLPQGRYKIRTHILNRQHGSFLDECLEILDHGNSTPEELLYMMLNLQKSETEYYKSICIPRQDIAYTNCEDGNIRISITLDPHEVDYISISRTL</sequence>
<gene>
    <name evidence="8" type="ORF">SAMN05421730_10228</name>
</gene>
<dbReference type="SMART" id="SM00342">
    <property type="entry name" value="HTH_ARAC"/>
    <property type="match status" value="1"/>
</dbReference>
<dbReference type="PANTHER" id="PTHR43280">
    <property type="entry name" value="ARAC-FAMILY TRANSCRIPTIONAL REGULATOR"/>
    <property type="match status" value="1"/>
</dbReference>
<dbReference type="Gene3D" id="3.20.20.80">
    <property type="entry name" value="Glycosidases"/>
    <property type="match status" value="1"/>
</dbReference>
<dbReference type="Pfam" id="PF12833">
    <property type="entry name" value="HTH_18"/>
    <property type="match status" value="1"/>
</dbReference>
<dbReference type="Gene3D" id="1.10.10.60">
    <property type="entry name" value="Homeodomain-like"/>
    <property type="match status" value="2"/>
</dbReference>
<dbReference type="Pfam" id="PF01229">
    <property type="entry name" value="Glyco_hydro_39"/>
    <property type="match status" value="1"/>
</dbReference>
<dbReference type="STRING" id="1619234.SAMN05421730_10228"/>
<evidence type="ECO:0000256" key="4">
    <source>
        <dbReference type="ARBA" id="ARBA00023125"/>
    </source>
</evidence>
<evidence type="ECO:0000256" key="3">
    <source>
        <dbReference type="ARBA" id="ARBA00023015"/>
    </source>
</evidence>
<dbReference type="InterPro" id="IPR049166">
    <property type="entry name" value="GH39_cat"/>
</dbReference>
<keyword evidence="6" id="KW-0326">Glycosidase</keyword>
<dbReference type="RefSeq" id="WP_169823710.1">
    <property type="nucleotide sequence ID" value="NZ_FMKA01000022.1"/>
</dbReference>
<dbReference type="InterPro" id="IPR009057">
    <property type="entry name" value="Homeodomain-like_sf"/>
</dbReference>
<dbReference type="GO" id="GO:0003700">
    <property type="term" value="F:DNA-binding transcription factor activity"/>
    <property type="evidence" value="ECO:0007669"/>
    <property type="project" value="InterPro"/>
</dbReference>